<dbReference type="EMBL" id="BTSX01000006">
    <property type="protein sequence ID" value="GMT03201.1"/>
    <property type="molecule type" value="Genomic_DNA"/>
</dbReference>
<proteinExistence type="predicted"/>
<evidence type="ECO:0008006" key="3">
    <source>
        <dbReference type="Google" id="ProtNLM"/>
    </source>
</evidence>
<evidence type="ECO:0000313" key="2">
    <source>
        <dbReference type="Proteomes" id="UP001432027"/>
    </source>
</evidence>
<name>A0AAV5U9Q9_9BILA</name>
<keyword evidence="2" id="KW-1185">Reference proteome</keyword>
<organism evidence="1 2">
    <name type="scientific">Pristionchus entomophagus</name>
    <dbReference type="NCBI Taxonomy" id="358040"/>
    <lineage>
        <taxon>Eukaryota</taxon>
        <taxon>Metazoa</taxon>
        <taxon>Ecdysozoa</taxon>
        <taxon>Nematoda</taxon>
        <taxon>Chromadorea</taxon>
        <taxon>Rhabditida</taxon>
        <taxon>Rhabditina</taxon>
        <taxon>Diplogasteromorpha</taxon>
        <taxon>Diplogasteroidea</taxon>
        <taxon>Neodiplogasteridae</taxon>
        <taxon>Pristionchus</taxon>
    </lineage>
</organism>
<dbReference type="Proteomes" id="UP001432027">
    <property type="component" value="Unassembled WGS sequence"/>
</dbReference>
<protein>
    <recommendedName>
        <fullName evidence="3">Endonuclease/exonuclease/phosphatase domain-containing protein</fullName>
    </recommendedName>
</protein>
<feature type="non-terminal residue" evidence="1">
    <location>
        <position position="1"/>
    </location>
</feature>
<accession>A0AAV5U9Q9</accession>
<reference evidence="1" key="1">
    <citation type="submission" date="2023-10" db="EMBL/GenBank/DDBJ databases">
        <title>Genome assembly of Pristionchus species.</title>
        <authorList>
            <person name="Yoshida K."/>
            <person name="Sommer R.J."/>
        </authorList>
    </citation>
    <scope>NUCLEOTIDE SEQUENCE</scope>
    <source>
        <strain evidence="1">RS0144</strain>
    </source>
</reference>
<gene>
    <name evidence="1" type="ORF">PENTCL1PPCAC_25375</name>
</gene>
<comment type="caution">
    <text evidence="1">The sequence shown here is derived from an EMBL/GenBank/DDBJ whole genome shotgun (WGS) entry which is preliminary data.</text>
</comment>
<dbReference type="AlphaFoldDB" id="A0AAV5U9Q9"/>
<evidence type="ECO:0000313" key="1">
    <source>
        <dbReference type="EMBL" id="GMT03201.1"/>
    </source>
</evidence>
<sequence length="97" mass="11176">QCLAKFVNAEVKRFITCLSSSVRVVKPNMLFLKRYSKSPQWIAPHRSRIEMIEDVEIHGLICNYCLLLPSISDSDHSPFFSKTRLCSPESHLQSRPI</sequence>